<evidence type="ECO:0000313" key="3">
    <source>
        <dbReference type="Proteomes" id="UP001595868"/>
    </source>
</evidence>
<dbReference type="EMBL" id="JBHSBN010000013">
    <property type="protein sequence ID" value="MFC4108167.1"/>
    <property type="molecule type" value="Genomic_DNA"/>
</dbReference>
<gene>
    <name evidence="2" type="ORF">ACFOX0_19820</name>
</gene>
<evidence type="ECO:0008006" key="4">
    <source>
        <dbReference type="Google" id="ProtNLM"/>
    </source>
</evidence>
<dbReference type="RefSeq" id="WP_377548018.1">
    <property type="nucleotide sequence ID" value="NZ_JBHSBN010000013.1"/>
</dbReference>
<name>A0ABV8KQJ9_9ACTN</name>
<evidence type="ECO:0000313" key="2">
    <source>
        <dbReference type="EMBL" id="MFC4108167.1"/>
    </source>
</evidence>
<feature type="compositionally biased region" description="Basic and acidic residues" evidence="1">
    <location>
        <begin position="11"/>
        <end position="23"/>
    </location>
</feature>
<organism evidence="2 3">
    <name type="scientific">Micromonospora zhanjiangensis</name>
    <dbReference type="NCBI Taxonomy" id="1522057"/>
    <lineage>
        <taxon>Bacteria</taxon>
        <taxon>Bacillati</taxon>
        <taxon>Actinomycetota</taxon>
        <taxon>Actinomycetes</taxon>
        <taxon>Micromonosporales</taxon>
        <taxon>Micromonosporaceae</taxon>
        <taxon>Micromonospora</taxon>
    </lineage>
</organism>
<dbReference type="Proteomes" id="UP001595868">
    <property type="component" value="Unassembled WGS sequence"/>
</dbReference>
<comment type="caution">
    <text evidence="2">The sequence shown here is derived from an EMBL/GenBank/DDBJ whole genome shotgun (WGS) entry which is preliminary data.</text>
</comment>
<keyword evidence="3" id="KW-1185">Reference proteome</keyword>
<sequence>MDIATDMPPDAGDRRPRTDRPCSDETIPLLSARQLTGNPETMAAATLSHDGGPDSLWVGNEIIRTYAGDGARQALTDLRALVGRCPTVVVSSGAGVGDRHRFAVTPGPRLGDDSVRVSCGATSASGTLTCDSLLVRVGAALVAVQEEGNKPGDGDYLTQVAEAAVRRYQATGS</sequence>
<reference evidence="3" key="1">
    <citation type="journal article" date="2019" name="Int. J. Syst. Evol. Microbiol.">
        <title>The Global Catalogue of Microorganisms (GCM) 10K type strain sequencing project: providing services to taxonomists for standard genome sequencing and annotation.</title>
        <authorList>
            <consortium name="The Broad Institute Genomics Platform"/>
            <consortium name="The Broad Institute Genome Sequencing Center for Infectious Disease"/>
            <person name="Wu L."/>
            <person name="Ma J."/>
        </authorList>
    </citation>
    <scope>NUCLEOTIDE SEQUENCE [LARGE SCALE GENOMIC DNA]</scope>
    <source>
        <strain evidence="3">2902at01</strain>
    </source>
</reference>
<proteinExistence type="predicted"/>
<accession>A0ABV8KQJ9</accession>
<protein>
    <recommendedName>
        <fullName evidence="4">PknH-like extracellular domain-containing protein</fullName>
    </recommendedName>
</protein>
<evidence type="ECO:0000256" key="1">
    <source>
        <dbReference type="SAM" id="MobiDB-lite"/>
    </source>
</evidence>
<feature type="region of interest" description="Disordered" evidence="1">
    <location>
        <begin position="1"/>
        <end position="24"/>
    </location>
</feature>